<dbReference type="AlphaFoldDB" id="A0A2W1K0Y8"/>
<dbReference type="EMBL" id="PQWO01000004">
    <property type="protein sequence ID" value="PZD73867.1"/>
    <property type="molecule type" value="Genomic_DNA"/>
</dbReference>
<dbReference type="Pfam" id="PF03747">
    <property type="entry name" value="ADP_ribosyl_GH"/>
    <property type="match status" value="1"/>
</dbReference>
<accession>A0A2W1K0Y8</accession>
<dbReference type="Proteomes" id="UP000248857">
    <property type="component" value="Unassembled WGS sequence"/>
</dbReference>
<gene>
    <name evidence="1" type="ORF">C1752_01815</name>
</gene>
<proteinExistence type="predicted"/>
<dbReference type="Gene3D" id="1.10.4080.10">
    <property type="entry name" value="ADP-ribosylation/Crystallin J1"/>
    <property type="match status" value="1"/>
</dbReference>
<sequence>MGEILPYPNPTEQPQERGDRDRVVSSLSFAIATSAQSLIATRSAPPLVAETNRAIASTIPIALYFHDDAQKLRQAIMNAIPQAIQDVGFVVAESIAAALKPQMAPFELLPKLVQLLPDETLSQKLRQVQILLTRRDSLAIAIQKLGDPQHTEVAIALAFYCWLSTAEQFQLSVLRAHRIPDVSSLTLLLTGAFSGALNGRVGIPQAWLEAGASQNDLQRMEVSANQLLAAWSGCYQVGPDSVDGMGGVAIASPGILRPR</sequence>
<evidence type="ECO:0000313" key="1">
    <source>
        <dbReference type="EMBL" id="PZD73867.1"/>
    </source>
</evidence>
<protein>
    <recommendedName>
        <fullName evidence="3">ADP-ribosylglycohydrolase family protein</fullName>
    </recommendedName>
</protein>
<name>A0A2W1K0Y8_9CYAN</name>
<dbReference type="InterPro" id="IPR005502">
    <property type="entry name" value="Ribosyl_crysJ1"/>
</dbReference>
<dbReference type="SUPFAM" id="SSF101478">
    <property type="entry name" value="ADP-ribosylglycohydrolase"/>
    <property type="match status" value="1"/>
</dbReference>
<evidence type="ECO:0000313" key="2">
    <source>
        <dbReference type="Proteomes" id="UP000248857"/>
    </source>
</evidence>
<evidence type="ECO:0008006" key="3">
    <source>
        <dbReference type="Google" id="ProtNLM"/>
    </source>
</evidence>
<reference evidence="1 2" key="1">
    <citation type="journal article" date="2018" name="Sci. Rep.">
        <title>A novel species of the marine cyanobacterium Acaryochloris with a unique pigment content and lifestyle.</title>
        <authorList>
            <person name="Partensky F."/>
            <person name="Six C."/>
            <person name="Ratin M."/>
            <person name="Garczarek L."/>
            <person name="Vaulot D."/>
            <person name="Probert I."/>
            <person name="Calteau A."/>
            <person name="Gourvil P."/>
            <person name="Marie D."/>
            <person name="Grebert T."/>
            <person name="Bouchier C."/>
            <person name="Le Panse S."/>
            <person name="Gachenot M."/>
            <person name="Rodriguez F."/>
            <person name="Garrido J.L."/>
        </authorList>
    </citation>
    <scope>NUCLEOTIDE SEQUENCE [LARGE SCALE GENOMIC DNA]</scope>
    <source>
        <strain evidence="1 2">RCC1774</strain>
    </source>
</reference>
<dbReference type="InterPro" id="IPR036705">
    <property type="entry name" value="Ribosyl_crysJ1_sf"/>
</dbReference>
<organism evidence="1 2">
    <name type="scientific">Acaryochloris thomasi RCC1774</name>
    <dbReference type="NCBI Taxonomy" id="1764569"/>
    <lineage>
        <taxon>Bacteria</taxon>
        <taxon>Bacillati</taxon>
        <taxon>Cyanobacteriota</taxon>
        <taxon>Cyanophyceae</taxon>
        <taxon>Acaryochloridales</taxon>
        <taxon>Acaryochloridaceae</taxon>
        <taxon>Acaryochloris</taxon>
        <taxon>Acaryochloris thomasi</taxon>
    </lineage>
</organism>
<comment type="caution">
    <text evidence="1">The sequence shown here is derived from an EMBL/GenBank/DDBJ whole genome shotgun (WGS) entry which is preliminary data.</text>
</comment>
<keyword evidence="2" id="KW-1185">Reference proteome</keyword>